<evidence type="ECO:0000313" key="8">
    <source>
        <dbReference type="EMBL" id="VVN23886.1"/>
    </source>
</evidence>
<dbReference type="EMBL" id="OZ024668">
    <property type="protein sequence ID" value="CAK9892496.1"/>
    <property type="molecule type" value="Genomic_DNA"/>
</dbReference>
<feature type="transmembrane region" description="Helical" evidence="5">
    <location>
        <begin position="63"/>
        <end position="82"/>
    </location>
</feature>
<sequence length="304" mass="33465">MSSCKIATRDVLVILLVALLWGANFSFIGTSLSTVDPYMLTALRFFFCVFPLIFFFRKPKAVGLGFIALYGLLFGAGMAWLLNLGIAWGVNPGIASLLLQFSAFFTVGWGVMFFGEKLNRVELGAIALAFVGLGLVIHTSSDSLSMAGVLFVLLAALCWSLCNIIVKLCGLKDAFAFLVWSCLFAIPALFLATYLIQGSTPFEQLLKGYETPVYFSIMYQAYVSTMLGYWIWNKQMHKYPVSQIAPYSILVPISGLIISWWVFEESTSAARLAAIGLTLTALALFISARRLELFIGKAAQLTLR</sequence>
<evidence type="ECO:0000256" key="2">
    <source>
        <dbReference type="ARBA" id="ARBA00022692"/>
    </source>
</evidence>
<dbReference type="InterPro" id="IPR050638">
    <property type="entry name" value="AA-Vitamin_Transporters"/>
</dbReference>
<feature type="transmembrane region" description="Helical" evidence="5">
    <location>
        <begin position="12"/>
        <end position="32"/>
    </location>
</feature>
<dbReference type="EMBL" id="CABVHG010000033">
    <property type="protein sequence ID" value="VVN23886.1"/>
    <property type="molecule type" value="Genomic_DNA"/>
</dbReference>
<dbReference type="Proteomes" id="UP000326595">
    <property type="component" value="Chromosome"/>
</dbReference>
<keyword evidence="3 5" id="KW-1133">Transmembrane helix</keyword>
<accession>A0A5E6W5H8</accession>
<dbReference type="GO" id="GO:0016020">
    <property type="term" value="C:membrane"/>
    <property type="evidence" value="ECO:0007669"/>
    <property type="project" value="UniProtKB-SubCell"/>
</dbReference>
<keyword evidence="2 5" id="KW-0812">Transmembrane</keyword>
<evidence type="ECO:0000256" key="5">
    <source>
        <dbReference type="SAM" id="Phobius"/>
    </source>
</evidence>
<evidence type="ECO:0000259" key="6">
    <source>
        <dbReference type="Pfam" id="PF00892"/>
    </source>
</evidence>
<organism evidence="8">
    <name type="scientific">Pseudomonas fluorescens</name>
    <dbReference type="NCBI Taxonomy" id="294"/>
    <lineage>
        <taxon>Bacteria</taxon>
        <taxon>Pseudomonadati</taxon>
        <taxon>Pseudomonadota</taxon>
        <taxon>Gammaproteobacteria</taxon>
        <taxon>Pseudomonadales</taxon>
        <taxon>Pseudomonadaceae</taxon>
        <taxon>Pseudomonas</taxon>
    </lineage>
</organism>
<reference evidence="7 9" key="2">
    <citation type="submission" date="2024-03" db="EMBL/GenBank/DDBJ databases">
        <authorList>
            <person name="Alaster D. Moffat"/>
            <person name="Govind Chandra"/>
            <person name="Andrew W. Truman"/>
        </authorList>
    </citation>
    <scope>NUCLEOTIDE SEQUENCE [LARGE SCALE GENOMIC DNA]</scope>
    <source>
        <strain evidence="7">PS652</strain>
    </source>
</reference>
<name>A0A5E6W5H8_PSEFL</name>
<feature type="transmembrane region" description="Helical" evidence="5">
    <location>
        <begin position="121"/>
        <end position="138"/>
    </location>
</feature>
<keyword evidence="4 5" id="KW-0472">Membrane</keyword>
<dbReference type="AlphaFoldDB" id="A0A5E6W5H8"/>
<dbReference type="SUPFAM" id="SSF103481">
    <property type="entry name" value="Multidrug resistance efflux transporter EmrE"/>
    <property type="match status" value="2"/>
</dbReference>
<evidence type="ECO:0000256" key="3">
    <source>
        <dbReference type="ARBA" id="ARBA00022989"/>
    </source>
</evidence>
<feature type="transmembrane region" description="Helical" evidence="5">
    <location>
        <begin position="38"/>
        <end position="56"/>
    </location>
</feature>
<gene>
    <name evidence="8" type="primary">eamA_3</name>
    <name evidence="7" type="synonym">eamA_4</name>
    <name evidence="8" type="ORF">PS652_04472</name>
    <name evidence="7" type="ORF">PS652_05363</name>
</gene>
<dbReference type="InterPro" id="IPR000620">
    <property type="entry name" value="EamA_dom"/>
</dbReference>
<evidence type="ECO:0000256" key="4">
    <source>
        <dbReference type="ARBA" id="ARBA00023136"/>
    </source>
</evidence>
<evidence type="ECO:0000313" key="7">
    <source>
        <dbReference type="EMBL" id="CAK9892496.1"/>
    </source>
</evidence>
<dbReference type="PANTHER" id="PTHR32322">
    <property type="entry name" value="INNER MEMBRANE TRANSPORTER"/>
    <property type="match status" value="1"/>
</dbReference>
<feature type="domain" description="EamA" evidence="6">
    <location>
        <begin position="147"/>
        <end position="285"/>
    </location>
</feature>
<dbReference type="RefSeq" id="WP_052251618.1">
    <property type="nucleotide sequence ID" value="NZ_OZ024668.1"/>
</dbReference>
<dbReference type="PANTHER" id="PTHR32322:SF9">
    <property type="entry name" value="AMINO-ACID METABOLITE EFFLUX PUMP-RELATED"/>
    <property type="match status" value="1"/>
</dbReference>
<dbReference type="Pfam" id="PF00892">
    <property type="entry name" value="EamA"/>
    <property type="match status" value="2"/>
</dbReference>
<feature type="transmembrane region" description="Helical" evidence="5">
    <location>
        <begin position="244"/>
        <end position="263"/>
    </location>
</feature>
<proteinExistence type="predicted"/>
<feature type="transmembrane region" description="Helical" evidence="5">
    <location>
        <begin position="269"/>
        <end position="288"/>
    </location>
</feature>
<feature type="transmembrane region" description="Helical" evidence="5">
    <location>
        <begin position="213"/>
        <end position="232"/>
    </location>
</feature>
<protein>
    <submittedName>
        <fullName evidence="7 8">Amino-acid metabolite efflux pump</fullName>
    </submittedName>
</protein>
<feature type="transmembrane region" description="Helical" evidence="5">
    <location>
        <begin position="94"/>
        <end position="114"/>
    </location>
</feature>
<comment type="subcellular location">
    <subcellularLocation>
        <location evidence="1">Membrane</location>
        <topology evidence="1">Multi-pass membrane protein</topology>
    </subcellularLocation>
</comment>
<feature type="domain" description="EamA" evidence="6">
    <location>
        <begin position="11"/>
        <end position="136"/>
    </location>
</feature>
<feature type="transmembrane region" description="Helical" evidence="5">
    <location>
        <begin position="174"/>
        <end position="193"/>
    </location>
</feature>
<feature type="transmembrane region" description="Helical" evidence="5">
    <location>
        <begin position="144"/>
        <end position="162"/>
    </location>
</feature>
<reference evidence="8" key="1">
    <citation type="submission" date="2019-09" db="EMBL/GenBank/DDBJ databases">
        <authorList>
            <person name="Chandra G."/>
            <person name="Truman W A."/>
        </authorList>
    </citation>
    <scope>NUCLEOTIDE SEQUENCE [LARGE SCALE GENOMIC DNA]</scope>
    <source>
        <strain evidence="8">PS652</strain>
    </source>
</reference>
<dbReference type="InterPro" id="IPR037185">
    <property type="entry name" value="EmrE-like"/>
</dbReference>
<evidence type="ECO:0000256" key="1">
    <source>
        <dbReference type="ARBA" id="ARBA00004141"/>
    </source>
</evidence>
<evidence type="ECO:0000313" key="9">
    <source>
        <dbReference type="Proteomes" id="UP000326595"/>
    </source>
</evidence>